<keyword evidence="3" id="KW-1185">Reference proteome</keyword>
<evidence type="ECO:0000259" key="1">
    <source>
        <dbReference type="Pfam" id="PF23321"/>
    </source>
</evidence>
<dbReference type="PANTHER" id="PTHR19229">
    <property type="entry name" value="ATP-BINDING CASSETTE TRANSPORTER SUBFAMILY A ABCA"/>
    <property type="match status" value="1"/>
</dbReference>
<dbReference type="InterPro" id="IPR056264">
    <property type="entry name" value="R2_ABCA1-4-like"/>
</dbReference>
<dbReference type="InterPro" id="IPR026082">
    <property type="entry name" value="ABCA"/>
</dbReference>
<reference evidence="2" key="1">
    <citation type="journal article" date="2023" name="Mol. Biol. Evol.">
        <title>Third-Generation Sequencing Reveals the Adaptive Role of the Epigenome in Three Deep-Sea Polychaetes.</title>
        <authorList>
            <person name="Perez M."/>
            <person name="Aroh O."/>
            <person name="Sun Y."/>
            <person name="Lan Y."/>
            <person name="Juniper S.K."/>
            <person name="Young C.R."/>
            <person name="Angers B."/>
            <person name="Qian P.Y."/>
        </authorList>
    </citation>
    <scope>NUCLEOTIDE SEQUENCE</scope>
    <source>
        <strain evidence="2">P08H-3</strain>
    </source>
</reference>
<dbReference type="GO" id="GO:0005319">
    <property type="term" value="F:lipid transporter activity"/>
    <property type="evidence" value="ECO:0007669"/>
    <property type="project" value="TreeGrafter"/>
</dbReference>
<dbReference type="Proteomes" id="UP001208570">
    <property type="component" value="Unassembled WGS sequence"/>
</dbReference>
<feature type="domain" description="ABCA1-4-like C-terminal R2 regulatory" evidence="1">
    <location>
        <begin position="1"/>
        <end position="59"/>
    </location>
</feature>
<dbReference type="GO" id="GO:0140359">
    <property type="term" value="F:ABC-type transporter activity"/>
    <property type="evidence" value="ECO:0007669"/>
    <property type="project" value="InterPro"/>
</dbReference>
<dbReference type="EMBL" id="JAODUP010000026">
    <property type="protein sequence ID" value="KAK2167535.1"/>
    <property type="molecule type" value="Genomic_DNA"/>
</dbReference>
<name>A0AAD9KBC6_9ANNE</name>
<dbReference type="AlphaFoldDB" id="A0AAD9KBC6"/>
<dbReference type="GO" id="GO:0016020">
    <property type="term" value="C:membrane"/>
    <property type="evidence" value="ECO:0007669"/>
    <property type="project" value="InterPro"/>
</dbReference>
<gene>
    <name evidence="2" type="ORF">LSH36_26g00031</name>
</gene>
<evidence type="ECO:0000313" key="2">
    <source>
        <dbReference type="EMBL" id="KAK2167535.1"/>
    </source>
</evidence>
<organism evidence="2 3">
    <name type="scientific">Paralvinella palmiformis</name>
    <dbReference type="NCBI Taxonomy" id="53620"/>
    <lineage>
        <taxon>Eukaryota</taxon>
        <taxon>Metazoa</taxon>
        <taxon>Spiralia</taxon>
        <taxon>Lophotrochozoa</taxon>
        <taxon>Annelida</taxon>
        <taxon>Polychaeta</taxon>
        <taxon>Sedentaria</taxon>
        <taxon>Canalipalpata</taxon>
        <taxon>Terebellida</taxon>
        <taxon>Terebelliformia</taxon>
        <taxon>Alvinellidae</taxon>
        <taxon>Paralvinella</taxon>
    </lineage>
</organism>
<accession>A0AAD9KBC6</accession>
<dbReference type="PANTHER" id="PTHR19229:SF250">
    <property type="entry name" value="ABC TRANSPORTER DOMAIN-CONTAINING PROTEIN-RELATED"/>
    <property type="match status" value="1"/>
</dbReference>
<sequence>MHEIKTFIENSFPGSSLKDQHLGFVQYEISNKEVNWAELFRQMEYAKGIFNLEDYSVSQTSLEQVFLTFARKQHPPTRTDKNKCCGRGSSCCCAIDCGYLCSCRCKLGGRSITLPISS</sequence>
<protein>
    <recommendedName>
        <fullName evidence="1">ABCA1-4-like C-terminal R2 regulatory domain-containing protein</fullName>
    </recommendedName>
</protein>
<proteinExistence type="predicted"/>
<comment type="caution">
    <text evidence="2">The sequence shown here is derived from an EMBL/GenBank/DDBJ whole genome shotgun (WGS) entry which is preliminary data.</text>
</comment>
<evidence type="ECO:0000313" key="3">
    <source>
        <dbReference type="Proteomes" id="UP001208570"/>
    </source>
</evidence>
<dbReference type="Pfam" id="PF23321">
    <property type="entry name" value="R1_ABCA1"/>
    <property type="match status" value="1"/>
</dbReference>